<dbReference type="InterPro" id="IPR053139">
    <property type="entry name" value="Surface_bspA-like"/>
</dbReference>
<accession>Q73JP0</accession>
<dbReference type="PaxDb" id="243275-TDE_2442"/>
<reference evidence="1 2" key="1">
    <citation type="journal article" date="2004" name="Proc. Natl. Acad. Sci. U.S.A.">
        <title>Comparison of the genome of the oral pathogen Treponema denticola with other spirochete genomes.</title>
        <authorList>
            <person name="Seshadri R."/>
            <person name="Myers G.S."/>
            <person name="Tettelin H."/>
            <person name="Eisen J.A."/>
            <person name="Heidelberg J.F."/>
            <person name="Dodson R.J."/>
            <person name="Davidsen T.M."/>
            <person name="DeBoy R.T."/>
            <person name="Fouts D.E."/>
            <person name="Haft D.H."/>
            <person name="Selengut J."/>
            <person name="Ren Q."/>
            <person name="Brinkac L.M."/>
            <person name="Madupu R."/>
            <person name="Kolonay J."/>
            <person name="Durkin S.A."/>
            <person name="Daugherty S.C."/>
            <person name="Shetty J."/>
            <person name="Shvartsbeyn A."/>
            <person name="Gebregeorgis E."/>
            <person name="Geer K."/>
            <person name="Tsegaye G."/>
            <person name="Malek J."/>
            <person name="Ayodeji B."/>
            <person name="Shatsman S."/>
            <person name="McLeod M.P."/>
            <person name="Smajs D."/>
            <person name="Howell J.K."/>
            <person name="Pal S."/>
            <person name="Amin A."/>
            <person name="Vashisth P."/>
            <person name="McNeill T.Z."/>
            <person name="Xiang Q."/>
            <person name="Sodergren E."/>
            <person name="Baca E."/>
            <person name="Weinstock G.M."/>
            <person name="Norris S.J."/>
            <person name="Fraser C.M."/>
            <person name="Paulsen I.T."/>
        </authorList>
    </citation>
    <scope>NUCLEOTIDE SEQUENCE [LARGE SCALE GENOMIC DNA]</scope>
    <source>
        <strain evidence="2">ATCC 35405 / DSM 14222 / CIP 103919 / JCM 8153 / KCTC 15104</strain>
    </source>
</reference>
<dbReference type="STRING" id="243275.TDE_2442"/>
<name>Q73JP0_TREDE</name>
<dbReference type="Gene3D" id="3.80.10.10">
    <property type="entry name" value="Ribonuclease Inhibitor"/>
    <property type="match status" value="2"/>
</dbReference>
<dbReference type="PATRIC" id="fig|243275.7.peg.2310"/>
<dbReference type="EMBL" id="AE017226">
    <property type="protein sequence ID" value="AAS12960.1"/>
    <property type="molecule type" value="Genomic_DNA"/>
</dbReference>
<gene>
    <name evidence="1" type="ordered locus">TDE_2442</name>
</gene>
<evidence type="ECO:0000313" key="1">
    <source>
        <dbReference type="EMBL" id="AAS12960.1"/>
    </source>
</evidence>
<dbReference type="OrthoDB" id="362713at2"/>
<dbReference type="RefSeq" id="WP_002680383.1">
    <property type="nucleotide sequence ID" value="NC_002967.9"/>
</dbReference>
<dbReference type="PANTHER" id="PTHR45661">
    <property type="entry name" value="SURFACE ANTIGEN"/>
    <property type="match status" value="1"/>
</dbReference>
<dbReference type="KEGG" id="tde:TDE_2442"/>
<dbReference type="Proteomes" id="UP000008212">
    <property type="component" value="Chromosome"/>
</dbReference>
<dbReference type="GeneID" id="2739867"/>
<dbReference type="AlphaFoldDB" id="Q73JP0"/>
<keyword evidence="2" id="KW-1185">Reference proteome</keyword>
<dbReference type="InterPro" id="IPR032675">
    <property type="entry name" value="LRR_dom_sf"/>
</dbReference>
<protein>
    <submittedName>
        <fullName evidence="1">Surface protein, putative</fullName>
    </submittedName>
</protein>
<dbReference type="SUPFAM" id="SSF52058">
    <property type="entry name" value="L domain-like"/>
    <property type="match status" value="1"/>
</dbReference>
<proteinExistence type="predicted"/>
<dbReference type="Pfam" id="PF13306">
    <property type="entry name" value="LRR_5"/>
    <property type="match status" value="1"/>
</dbReference>
<dbReference type="PANTHER" id="PTHR45661:SF3">
    <property type="entry name" value="IG-LIKE DOMAIN-CONTAINING PROTEIN"/>
    <property type="match status" value="1"/>
</dbReference>
<dbReference type="InterPro" id="IPR026906">
    <property type="entry name" value="LRR_5"/>
</dbReference>
<evidence type="ECO:0000313" key="2">
    <source>
        <dbReference type="Proteomes" id="UP000008212"/>
    </source>
</evidence>
<sequence>MYKINFLVIFLYIFMFVMKLYPNNTDTNIDSFEYVFNVQKNYIVISRYIGKEMKVTIPEKIDGCPVGEIGEYCFFGNSYIKSVILPDSIVIINNNAFRNSSLTKIVLSNSLRYIGDSVFCDTPLKSIILPDGLEYIGEYAFYNTAITRLIIPDSVKKIDWWAFGNCEKLEYIKLSKSLDQIPSRFCENCINLKDIENIGFCPVQSTAFVGCRKLPITVRKKLIDAGYGNNF</sequence>
<dbReference type="HOGENOM" id="CLU_1199365_0_0_12"/>
<organism evidence="1 2">
    <name type="scientific">Treponema denticola (strain ATCC 35405 / DSM 14222 / CIP 103919 / JCM 8153 / KCTC 15104)</name>
    <dbReference type="NCBI Taxonomy" id="243275"/>
    <lineage>
        <taxon>Bacteria</taxon>
        <taxon>Pseudomonadati</taxon>
        <taxon>Spirochaetota</taxon>
        <taxon>Spirochaetia</taxon>
        <taxon>Spirochaetales</taxon>
        <taxon>Treponemataceae</taxon>
        <taxon>Treponema</taxon>
    </lineage>
</organism>
<dbReference type="eggNOG" id="COG4886">
    <property type="taxonomic scope" value="Bacteria"/>
</dbReference>